<dbReference type="RefSeq" id="WP_093852352.1">
    <property type="nucleotide sequence ID" value="NZ_FOSG01000030.1"/>
</dbReference>
<feature type="compositionally biased region" description="Low complexity" evidence="1">
    <location>
        <begin position="37"/>
        <end position="61"/>
    </location>
</feature>
<sequence length="136" mass="13446">MVQRSAALRAAPVRVLLTALVLLLGAVAPAASALAAPAASALAAPGSPGHAAPNAAGARTADGPCAAECDRTPLLHRDAAAEPHAPHPAGAALPVRARRARTTAGIRPPAPPPHTAARPPYTARHQGRAPPPSPDS</sequence>
<feature type="compositionally biased region" description="Basic and acidic residues" evidence="1">
    <location>
        <begin position="68"/>
        <end position="85"/>
    </location>
</feature>
<feature type="compositionally biased region" description="Low complexity" evidence="1">
    <location>
        <begin position="115"/>
        <end position="124"/>
    </location>
</feature>
<feature type="signal peptide" evidence="2">
    <location>
        <begin position="1"/>
        <end position="35"/>
    </location>
</feature>
<dbReference type="Proteomes" id="UP000198928">
    <property type="component" value="Unassembled WGS sequence"/>
</dbReference>
<organism evidence="3 4">
    <name type="scientific">Streptomyces pini</name>
    <dbReference type="NCBI Taxonomy" id="1520580"/>
    <lineage>
        <taxon>Bacteria</taxon>
        <taxon>Bacillati</taxon>
        <taxon>Actinomycetota</taxon>
        <taxon>Actinomycetes</taxon>
        <taxon>Kitasatosporales</taxon>
        <taxon>Streptomycetaceae</taxon>
        <taxon>Streptomyces</taxon>
    </lineage>
</organism>
<name>A0A1I4L915_9ACTN</name>
<gene>
    <name evidence="3" type="ORF">SAMN05192584_13033</name>
</gene>
<feature type="chain" id="PRO_5011572726" evidence="2">
    <location>
        <begin position="36"/>
        <end position="136"/>
    </location>
</feature>
<dbReference type="EMBL" id="FOSG01000030">
    <property type="protein sequence ID" value="SFL87283.1"/>
    <property type="molecule type" value="Genomic_DNA"/>
</dbReference>
<reference evidence="4" key="1">
    <citation type="submission" date="2016-10" db="EMBL/GenBank/DDBJ databases">
        <authorList>
            <person name="Varghese N."/>
            <person name="Submissions S."/>
        </authorList>
    </citation>
    <scope>NUCLEOTIDE SEQUENCE [LARGE SCALE GENOMIC DNA]</scope>
    <source>
        <strain evidence="4">PL19</strain>
    </source>
</reference>
<keyword evidence="2" id="KW-0732">Signal</keyword>
<feature type="region of interest" description="Disordered" evidence="1">
    <location>
        <begin position="37"/>
        <end position="136"/>
    </location>
</feature>
<protein>
    <submittedName>
        <fullName evidence="3">Uncharacterized protein</fullName>
    </submittedName>
</protein>
<evidence type="ECO:0000256" key="2">
    <source>
        <dbReference type="SAM" id="SignalP"/>
    </source>
</evidence>
<proteinExistence type="predicted"/>
<evidence type="ECO:0000256" key="1">
    <source>
        <dbReference type="SAM" id="MobiDB-lite"/>
    </source>
</evidence>
<accession>A0A1I4L915</accession>
<keyword evidence="4" id="KW-1185">Reference proteome</keyword>
<dbReference type="AlphaFoldDB" id="A0A1I4L915"/>
<evidence type="ECO:0000313" key="4">
    <source>
        <dbReference type="Proteomes" id="UP000198928"/>
    </source>
</evidence>
<evidence type="ECO:0000313" key="3">
    <source>
        <dbReference type="EMBL" id="SFL87283.1"/>
    </source>
</evidence>